<proteinExistence type="inferred from homology"/>
<dbReference type="SUPFAM" id="SSF82607">
    <property type="entry name" value="YbaB-like"/>
    <property type="match status" value="1"/>
</dbReference>
<reference evidence="4 5" key="1">
    <citation type="submission" date="2019-10" db="EMBL/GenBank/DDBJ databases">
        <title>Nocardia macrotermitis sp. nov. and Nocardia aurantia sp. nov., isolated from the gut of fungus growing-termite Macrotermes natalensis.</title>
        <authorList>
            <person name="Benndorf R."/>
            <person name="Schwitalla J."/>
            <person name="Martin K."/>
            <person name="De Beer W."/>
            <person name="Kaster A.-K."/>
            <person name="Vollmers J."/>
            <person name="Poulsen M."/>
            <person name="Beemelmanns C."/>
        </authorList>
    </citation>
    <scope>NUCLEOTIDE SEQUENCE [LARGE SCALE GENOMIC DNA]</scope>
    <source>
        <strain evidence="4 5">RB56</strain>
    </source>
</reference>
<gene>
    <name evidence="4" type="ORF">NRB56_71030</name>
</gene>
<dbReference type="GO" id="GO:0005829">
    <property type="term" value="C:cytosol"/>
    <property type="evidence" value="ECO:0007669"/>
    <property type="project" value="TreeGrafter"/>
</dbReference>
<keyword evidence="1 2" id="KW-0238">DNA-binding</keyword>
<name>A0A7K0E2W8_9NOCA</name>
<comment type="function">
    <text evidence="2">Binds to DNA and alters its conformation. May be involved in regulation of gene expression, nucleoid organization and DNA protection.</text>
</comment>
<evidence type="ECO:0000313" key="5">
    <source>
        <dbReference type="Proteomes" id="UP000431401"/>
    </source>
</evidence>
<comment type="subunit">
    <text evidence="2">Homodimer.</text>
</comment>
<dbReference type="EMBL" id="WEGI01000020">
    <property type="protein sequence ID" value="MQY31494.1"/>
    <property type="molecule type" value="Genomic_DNA"/>
</dbReference>
<accession>A0A7K0E2W8</accession>
<dbReference type="GO" id="GO:0003677">
    <property type="term" value="F:DNA binding"/>
    <property type="evidence" value="ECO:0007669"/>
    <property type="project" value="UniProtKB-UniRule"/>
</dbReference>
<dbReference type="GO" id="GO:0043590">
    <property type="term" value="C:bacterial nucleoid"/>
    <property type="evidence" value="ECO:0007669"/>
    <property type="project" value="UniProtKB-UniRule"/>
</dbReference>
<evidence type="ECO:0000313" key="4">
    <source>
        <dbReference type="EMBL" id="MQY31494.1"/>
    </source>
</evidence>
<feature type="region of interest" description="Disordered" evidence="3">
    <location>
        <begin position="97"/>
        <end position="117"/>
    </location>
</feature>
<dbReference type="AlphaFoldDB" id="A0A7K0E2W8"/>
<sequence>MQPGGQIDMQALLAQAQAVMTAQAEIAATEVEGEAGNGLVKVRVKATGEVQQLLIDPKVVDPEDVETLQDLVAGAINNAMANAHEMAVAKLGPLAGNPGGGQLPGFPGGGQLPGFPG</sequence>
<dbReference type="PANTHER" id="PTHR33449">
    <property type="entry name" value="NUCLEOID-ASSOCIATED PROTEIN YBAB"/>
    <property type="match status" value="1"/>
</dbReference>
<dbReference type="InterPro" id="IPR036894">
    <property type="entry name" value="YbaB-like_sf"/>
</dbReference>
<comment type="similarity">
    <text evidence="2">Belongs to the YbaB/EbfC family.</text>
</comment>
<dbReference type="RefSeq" id="WP_319943998.1">
    <property type="nucleotide sequence ID" value="NZ_WEGI01000020.1"/>
</dbReference>
<comment type="subcellular location">
    <subcellularLocation>
        <location evidence="2">Cytoplasm</location>
        <location evidence="2">Nucleoid</location>
    </subcellularLocation>
</comment>
<keyword evidence="2" id="KW-0963">Cytoplasm</keyword>
<dbReference type="Proteomes" id="UP000431401">
    <property type="component" value="Unassembled WGS sequence"/>
</dbReference>
<dbReference type="PIRSF" id="PIRSF004555">
    <property type="entry name" value="UCP004555"/>
    <property type="match status" value="1"/>
</dbReference>
<evidence type="ECO:0000256" key="2">
    <source>
        <dbReference type="HAMAP-Rule" id="MF_00274"/>
    </source>
</evidence>
<dbReference type="NCBIfam" id="TIGR00103">
    <property type="entry name" value="DNA_YbaB_EbfC"/>
    <property type="match status" value="1"/>
</dbReference>
<keyword evidence="5" id="KW-1185">Reference proteome</keyword>
<dbReference type="HAMAP" id="MF_00274">
    <property type="entry name" value="DNA_YbaB_EbfC"/>
    <property type="match status" value="1"/>
</dbReference>
<dbReference type="PANTHER" id="PTHR33449:SF1">
    <property type="entry name" value="NUCLEOID-ASSOCIATED PROTEIN YBAB"/>
    <property type="match status" value="1"/>
</dbReference>
<evidence type="ECO:0000256" key="3">
    <source>
        <dbReference type="SAM" id="MobiDB-lite"/>
    </source>
</evidence>
<comment type="caution">
    <text evidence="4">The sequence shown here is derived from an EMBL/GenBank/DDBJ whole genome shotgun (WGS) entry which is preliminary data.</text>
</comment>
<protein>
    <recommendedName>
        <fullName evidence="2">Nucleoid-associated protein NRB56_71030</fullName>
    </recommendedName>
</protein>
<evidence type="ECO:0000256" key="1">
    <source>
        <dbReference type="ARBA" id="ARBA00023125"/>
    </source>
</evidence>
<dbReference type="Gene3D" id="3.30.1310.10">
    <property type="entry name" value="Nucleoid-associated protein YbaB-like domain"/>
    <property type="match status" value="1"/>
</dbReference>
<dbReference type="Pfam" id="PF02575">
    <property type="entry name" value="YbaB_DNA_bd"/>
    <property type="match status" value="1"/>
</dbReference>
<dbReference type="InterPro" id="IPR004401">
    <property type="entry name" value="YbaB/EbfC"/>
</dbReference>
<organism evidence="4 5">
    <name type="scientific">Nocardia aurantia</name>
    <dbReference type="NCBI Taxonomy" id="2585199"/>
    <lineage>
        <taxon>Bacteria</taxon>
        <taxon>Bacillati</taxon>
        <taxon>Actinomycetota</taxon>
        <taxon>Actinomycetes</taxon>
        <taxon>Mycobacteriales</taxon>
        <taxon>Nocardiaceae</taxon>
        <taxon>Nocardia</taxon>
    </lineage>
</organism>